<dbReference type="InterPro" id="IPR029060">
    <property type="entry name" value="PIN-like_dom_sf"/>
</dbReference>
<dbReference type="PANTHER" id="PTHR39664:SF2">
    <property type="entry name" value="NUCLEIC ACID-BINDING PROTEIN, CONTAINING PIN DOMAIN-RELATED"/>
    <property type="match status" value="1"/>
</dbReference>
<evidence type="ECO:0000256" key="4">
    <source>
        <dbReference type="ARBA" id="ARBA00022842"/>
    </source>
</evidence>
<keyword evidence="2" id="KW-0479">Metal-binding</keyword>
<keyword evidence="7" id="KW-1185">Reference proteome</keyword>
<accession>A0A931CT17</accession>
<dbReference type="GO" id="GO:0016787">
    <property type="term" value="F:hydrolase activity"/>
    <property type="evidence" value="ECO:0007669"/>
    <property type="project" value="UniProtKB-KW"/>
</dbReference>
<dbReference type="Gene3D" id="3.40.50.1010">
    <property type="entry name" value="5'-nuclease"/>
    <property type="match status" value="1"/>
</dbReference>
<evidence type="ECO:0000256" key="3">
    <source>
        <dbReference type="ARBA" id="ARBA00022801"/>
    </source>
</evidence>
<protein>
    <submittedName>
        <fullName evidence="6">Type II toxin-antitoxin system VapC family toxin</fullName>
    </submittedName>
</protein>
<evidence type="ECO:0000313" key="7">
    <source>
        <dbReference type="Proteomes" id="UP000655366"/>
    </source>
</evidence>
<evidence type="ECO:0000256" key="1">
    <source>
        <dbReference type="ARBA" id="ARBA00022722"/>
    </source>
</evidence>
<dbReference type="RefSeq" id="WP_196396202.1">
    <property type="nucleotide sequence ID" value="NZ_JADNYM010000008.1"/>
</dbReference>
<dbReference type="AlphaFoldDB" id="A0A931CT17"/>
<dbReference type="GO" id="GO:0004518">
    <property type="term" value="F:nuclease activity"/>
    <property type="evidence" value="ECO:0007669"/>
    <property type="project" value="UniProtKB-KW"/>
</dbReference>
<proteinExistence type="predicted"/>
<gene>
    <name evidence="6" type="ORF">IV500_07600</name>
</gene>
<dbReference type="EMBL" id="JADNYM010000008">
    <property type="protein sequence ID" value="MBG0739253.1"/>
    <property type="molecule type" value="Genomic_DNA"/>
</dbReference>
<evidence type="ECO:0000313" key="6">
    <source>
        <dbReference type="EMBL" id="MBG0739253.1"/>
    </source>
</evidence>
<name>A0A931CT17_9MICC</name>
<sequence>MIGLDTNVLVRYLVQDDPKQSQLASQLMSGFTSADPGYLSLIVLVETIWVLRRSYKLDPRDISRAILKLSSAEEILVESPEMVRRAARESAGGADFADALIVLSGRDSGCEYTATFDQRAAELDGMELLR</sequence>
<dbReference type="PANTHER" id="PTHR39664">
    <property type="match status" value="1"/>
</dbReference>
<evidence type="ECO:0000259" key="5">
    <source>
        <dbReference type="Pfam" id="PF01850"/>
    </source>
</evidence>
<feature type="domain" description="PIN" evidence="5">
    <location>
        <begin position="4"/>
        <end position="124"/>
    </location>
</feature>
<comment type="caution">
    <text evidence="6">The sequence shown here is derived from an EMBL/GenBank/DDBJ whole genome shotgun (WGS) entry which is preliminary data.</text>
</comment>
<dbReference type="Pfam" id="PF01850">
    <property type="entry name" value="PIN"/>
    <property type="match status" value="1"/>
</dbReference>
<dbReference type="Proteomes" id="UP000655366">
    <property type="component" value="Unassembled WGS sequence"/>
</dbReference>
<keyword evidence="1" id="KW-0540">Nuclease</keyword>
<dbReference type="InterPro" id="IPR002716">
    <property type="entry name" value="PIN_dom"/>
</dbReference>
<dbReference type="CDD" id="cd18683">
    <property type="entry name" value="PIN_VapC-like"/>
    <property type="match status" value="1"/>
</dbReference>
<organism evidence="6 7">
    <name type="scientific">Arthrobacter terrae</name>
    <dbReference type="NCBI Taxonomy" id="2935737"/>
    <lineage>
        <taxon>Bacteria</taxon>
        <taxon>Bacillati</taxon>
        <taxon>Actinomycetota</taxon>
        <taxon>Actinomycetes</taxon>
        <taxon>Micrococcales</taxon>
        <taxon>Micrococcaceae</taxon>
        <taxon>Arthrobacter</taxon>
    </lineage>
</organism>
<keyword evidence="3" id="KW-0378">Hydrolase</keyword>
<dbReference type="GO" id="GO:0046872">
    <property type="term" value="F:metal ion binding"/>
    <property type="evidence" value="ECO:0007669"/>
    <property type="project" value="UniProtKB-KW"/>
</dbReference>
<keyword evidence="4" id="KW-0460">Magnesium</keyword>
<evidence type="ECO:0000256" key="2">
    <source>
        <dbReference type="ARBA" id="ARBA00022723"/>
    </source>
</evidence>
<dbReference type="SUPFAM" id="SSF88723">
    <property type="entry name" value="PIN domain-like"/>
    <property type="match status" value="1"/>
</dbReference>
<reference evidence="6 7" key="1">
    <citation type="submission" date="2020-11" db="EMBL/GenBank/DDBJ databases">
        <title>Arthrobacter antarcticus sp. nov., isolated from Antarctic Soil.</title>
        <authorList>
            <person name="Li J."/>
        </authorList>
    </citation>
    <scope>NUCLEOTIDE SEQUENCE [LARGE SCALE GENOMIC DNA]</scope>
    <source>
        <strain evidence="6 7">Z1-20</strain>
    </source>
</reference>